<proteinExistence type="predicted"/>
<comment type="caution">
    <text evidence="2">The sequence shown here is derived from an EMBL/GenBank/DDBJ whole genome shotgun (WGS) entry which is preliminary data.</text>
</comment>
<feature type="transmembrane region" description="Helical" evidence="1">
    <location>
        <begin position="368"/>
        <end position="386"/>
    </location>
</feature>
<dbReference type="EMBL" id="VUNM01000035">
    <property type="protein sequence ID" value="MST90066.1"/>
    <property type="molecule type" value="Genomic_DNA"/>
</dbReference>
<feature type="transmembrane region" description="Helical" evidence="1">
    <location>
        <begin position="189"/>
        <end position="208"/>
    </location>
</feature>
<sequence>MKKRKIGIIVVGMYLAMTIVRIYLGRYMHHITFYPDEMLYHTFAYNFVHGKGMTIYGLPAGFYKYLYSLVIAPAMLIPNDTYQSLAVTIINSLVMNAGVFPIYALSKDVLGEDHKFLSLIACGLYLLLPDITFTQGYMTEILFLPLSSLLMYGFYKLFDHKFHKYLSIGLGFGLALLNTNRSIALFMVLAYALLMIGYGIKTVCLAIYRKERDVIYNELPVFYNALLMGFVFLCFYELNAFLVDEGNVSGGIDNVVQSTALLLYTGYALKMYFVGVLLAAGILPIILPFIYQKYFSKQDHSFFLYVFFVMLVGIFVTVMKITLKEDLGTEMPRLHLRYLCNVWIPLIIMFMKITLLLSEKHIKDIKRLIVLICCSVVYVLVFTFSYSGTMVKAVLDHPMLNITNHMWPELQMIIAVFIVGYLFLSIFEFVIEPKKIIIVFLCAFVSLEVYNNYYESNALKDLNQIKIGMNEDCQSLKKLLQQHQESTFLMITDETDDLQGAIDTYVIKDNFFTASQSDLFKKQSKKPITFPHKIEMKNPYWIGEKTFSTVDYLVLRNVRNFEIDQDSMKKIVSCHYFSIYKLHNHHQLPHLNRKLIIKDKKKVIHLNGINDNLLDTETYFQSDFKQTYKKPFQSGKKKGYLLHGLSAILNQGHYKITINYQANQDHLAKAWISSQNHILQSPQQLLKGQHSCVFMLNAKENLFNFDINVESYGEGVIVNEVIIEEI</sequence>
<dbReference type="AlphaFoldDB" id="A0A844FWX6"/>
<dbReference type="RefSeq" id="WP_154518255.1">
    <property type="nucleotide sequence ID" value="NZ_VUNM01000035.1"/>
</dbReference>
<accession>A0A844FWX6</accession>
<name>A0A844FWX6_9FIRM</name>
<keyword evidence="1" id="KW-0812">Transmembrane</keyword>
<feature type="transmembrane region" description="Helical" evidence="1">
    <location>
        <begin position="82"/>
        <end position="104"/>
    </location>
</feature>
<feature type="transmembrane region" description="Helical" evidence="1">
    <location>
        <begin position="406"/>
        <end position="424"/>
    </location>
</feature>
<evidence type="ECO:0000313" key="2">
    <source>
        <dbReference type="EMBL" id="MST90066.1"/>
    </source>
</evidence>
<organism evidence="2 3">
    <name type="scientific">Sharpea porci</name>
    <dbReference type="NCBI Taxonomy" id="2652286"/>
    <lineage>
        <taxon>Bacteria</taxon>
        <taxon>Bacillati</taxon>
        <taxon>Bacillota</taxon>
        <taxon>Erysipelotrichia</taxon>
        <taxon>Erysipelotrichales</taxon>
        <taxon>Coprobacillaceae</taxon>
        <taxon>Sharpea</taxon>
    </lineage>
</organism>
<feature type="transmembrane region" description="Helical" evidence="1">
    <location>
        <begin position="6"/>
        <end position="24"/>
    </location>
</feature>
<feature type="transmembrane region" description="Helical" evidence="1">
    <location>
        <begin position="436"/>
        <end position="454"/>
    </location>
</feature>
<feature type="transmembrane region" description="Helical" evidence="1">
    <location>
        <begin position="302"/>
        <end position="323"/>
    </location>
</feature>
<dbReference type="Proteomes" id="UP000442619">
    <property type="component" value="Unassembled WGS sequence"/>
</dbReference>
<evidence type="ECO:0000313" key="3">
    <source>
        <dbReference type="Proteomes" id="UP000442619"/>
    </source>
</evidence>
<keyword evidence="1" id="KW-1133">Transmembrane helix</keyword>
<feature type="transmembrane region" description="Helical" evidence="1">
    <location>
        <begin position="55"/>
        <end position="76"/>
    </location>
</feature>
<protein>
    <recommendedName>
        <fullName evidence="4">Glycosyltransferase RgtA/B/C/D-like domain-containing protein</fullName>
    </recommendedName>
</protein>
<evidence type="ECO:0000256" key="1">
    <source>
        <dbReference type="SAM" id="Phobius"/>
    </source>
</evidence>
<gene>
    <name evidence="2" type="ORF">FYJ79_10905</name>
</gene>
<feature type="transmembrane region" description="Helical" evidence="1">
    <location>
        <begin position="141"/>
        <end position="158"/>
    </location>
</feature>
<evidence type="ECO:0008006" key="4">
    <source>
        <dbReference type="Google" id="ProtNLM"/>
    </source>
</evidence>
<keyword evidence="3" id="KW-1185">Reference proteome</keyword>
<feature type="transmembrane region" description="Helical" evidence="1">
    <location>
        <begin position="220"/>
        <end position="238"/>
    </location>
</feature>
<feature type="transmembrane region" description="Helical" evidence="1">
    <location>
        <begin position="271"/>
        <end position="290"/>
    </location>
</feature>
<reference evidence="2 3" key="1">
    <citation type="submission" date="2019-08" db="EMBL/GenBank/DDBJ databases">
        <title>In-depth cultivation of the pig gut microbiome towards novel bacterial diversity and tailored functional studies.</title>
        <authorList>
            <person name="Wylensek D."/>
            <person name="Hitch T.C.A."/>
            <person name="Clavel T."/>
        </authorList>
    </citation>
    <scope>NUCLEOTIDE SEQUENCE [LARGE SCALE GENOMIC DNA]</scope>
    <source>
        <strain evidence="2 3">CA-Schmier-601-WT-3</strain>
    </source>
</reference>
<feature type="transmembrane region" description="Helical" evidence="1">
    <location>
        <begin position="165"/>
        <end position="183"/>
    </location>
</feature>
<keyword evidence="1" id="KW-0472">Membrane</keyword>
<feature type="transmembrane region" description="Helical" evidence="1">
    <location>
        <begin position="335"/>
        <end position="356"/>
    </location>
</feature>